<evidence type="ECO:0000256" key="2">
    <source>
        <dbReference type="ARBA" id="ARBA00022723"/>
    </source>
</evidence>
<accession>A0A2C6LBX2</accession>
<evidence type="ECO:0000256" key="4">
    <source>
        <dbReference type="ARBA" id="ARBA00022837"/>
    </source>
</evidence>
<dbReference type="RefSeq" id="XP_067927253.1">
    <property type="nucleotide sequence ID" value="XM_068060773.1"/>
</dbReference>
<dbReference type="AlphaFoldDB" id="A0A2C6LBX2"/>
<dbReference type="InterPro" id="IPR011992">
    <property type="entry name" value="EF-hand-dom_pair"/>
</dbReference>
<dbReference type="GO" id="GO:0005509">
    <property type="term" value="F:calcium ion binding"/>
    <property type="evidence" value="ECO:0007669"/>
    <property type="project" value="InterPro"/>
</dbReference>
<keyword evidence="3" id="KW-0677">Repeat</keyword>
<evidence type="ECO:0000256" key="1">
    <source>
        <dbReference type="ARBA" id="ARBA00020786"/>
    </source>
</evidence>
<feature type="domain" description="EF-hand" evidence="6">
    <location>
        <begin position="56"/>
        <end position="91"/>
    </location>
</feature>
<gene>
    <name evidence="7" type="ORF">CSUI_000539</name>
</gene>
<proteinExistence type="predicted"/>
<evidence type="ECO:0000256" key="5">
    <source>
        <dbReference type="ARBA" id="ARBA00022990"/>
    </source>
</evidence>
<evidence type="ECO:0000256" key="3">
    <source>
        <dbReference type="ARBA" id="ARBA00022737"/>
    </source>
</evidence>
<protein>
    <recommendedName>
        <fullName evidence="1">Calmodulin</fullName>
    </recommendedName>
</protein>
<dbReference type="InterPro" id="IPR018247">
    <property type="entry name" value="EF_Hand_1_Ca_BS"/>
</dbReference>
<keyword evidence="4" id="KW-0106">Calcium</keyword>
<dbReference type="GO" id="GO:0016460">
    <property type="term" value="C:myosin II complex"/>
    <property type="evidence" value="ECO:0007669"/>
    <property type="project" value="TreeGrafter"/>
</dbReference>
<dbReference type="EMBL" id="MIGC01000201">
    <property type="protein sequence ID" value="PHJ25607.1"/>
    <property type="molecule type" value="Genomic_DNA"/>
</dbReference>
<dbReference type="FunFam" id="1.10.238.10:FF:000001">
    <property type="entry name" value="Calmodulin 1"/>
    <property type="match status" value="1"/>
</dbReference>
<name>A0A2C6LBX2_9APIC</name>
<keyword evidence="8" id="KW-1185">Reference proteome</keyword>
<dbReference type="SMART" id="SM00054">
    <property type="entry name" value="EFh"/>
    <property type="match status" value="1"/>
</dbReference>
<comment type="caution">
    <text evidence="7">The sequence shown here is derived from an EMBL/GenBank/DDBJ whole genome shotgun (WGS) entry which is preliminary data.</text>
</comment>
<dbReference type="Proteomes" id="UP000221165">
    <property type="component" value="Unassembled WGS sequence"/>
</dbReference>
<dbReference type="PROSITE" id="PS00018">
    <property type="entry name" value="EF_HAND_1"/>
    <property type="match status" value="1"/>
</dbReference>
<evidence type="ECO:0000313" key="7">
    <source>
        <dbReference type="EMBL" id="PHJ25607.1"/>
    </source>
</evidence>
<dbReference type="SUPFAM" id="SSF47473">
    <property type="entry name" value="EF-hand"/>
    <property type="match status" value="1"/>
</dbReference>
<dbReference type="PANTHER" id="PTHR23048:SF0">
    <property type="entry name" value="CALMODULIN LIKE 3"/>
    <property type="match status" value="1"/>
</dbReference>
<dbReference type="InterPro" id="IPR050230">
    <property type="entry name" value="CALM/Myosin/TropC-like"/>
</dbReference>
<dbReference type="Gene3D" id="1.10.238.10">
    <property type="entry name" value="EF-hand"/>
    <property type="match status" value="1"/>
</dbReference>
<feature type="domain" description="EF-hand" evidence="6">
    <location>
        <begin position="1"/>
        <end position="26"/>
    </location>
</feature>
<dbReference type="Pfam" id="PF13499">
    <property type="entry name" value="EF-hand_7"/>
    <property type="match status" value="1"/>
</dbReference>
<dbReference type="VEuPathDB" id="ToxoDB:CSUI_000539"/>
<evidence type="ECO:0000313" key="8">
    <source>
        <dbReference type="Proteomes" id="UP000221165"/>
    </source>
</evidence>
<keyword evidence="2" id="KW-0479">Metal-binding</keyword>
<sequence length="123" mass="13965">MVFDRDGDGWLTLQEAASAIRSCGVVVSEKEVQNLPSQVDWQAFYDWMQARLVTYDPGQELTKLFSMFDRSRDGTVSSQELVQVIKSLSTSLSEDQIKEIVKDADPDQTGSIRYADFVHRLLE</sequence>
<reference evidence="7 8" key="1">
    <citation type="journal article" date="2017" name="Int. J. Parasitol.">
        <title>The genome of the protozoan parasite Cystoisospora suis and a reverse vaccinology approach to identify vaccine candidates.</title>
        <authorList>
            <person name="Palmieri N."/>
            <person name="Shrestha A."/>
            <person name="Ruttkowski B."/>
            <person name="Beck T."/>
            <person name="Vogl C."/>
            <person name="Tomley F."/>
            <person name="Blake D.P."/>
            <person name="Joachim A."/>
        </authorList>
    </citation>
    <scope>NUCLEOTIDE SEQUENCE [LARGE SCALE GENOMIC DNA]</scope>
    <source>
        <strain evidence="7 8">Wien I</strain>
    </source>
</reference>
<dbReference type="CDD" id="cd00051">
    <property type="entry name" value="EFh"/>
    <property type="match status" value="1"/>
</dbReference>
<dbReference type="InterPro" id="IPR002048">
    <property type="entry name" value="EF_hand_dom"/>
</dbReference>
<dbReference type="GeneID" id="94423984"/>
<organism evidence="7 8">
    <name type="scientific">Cystoisospora suis</name>
    <dbReference type="NCBI Taxonomy" id="483139"/>
    <lineage>
        <taxon>Eukaryota</taxon>
        <taxon>Sar</taxon>
        <taxon>Alveolata</taxon>
        <taxon>Apicomplexa</taxon>
        <taxon>Conoidasida</taxon>
        <taxon>Coccidia</taxon>
        <taxon>Eucoccidiorida</taxon>
        <taxon>Eimeriorina</taxon>
        <taxon>Sarcocystidae</taxon>
        <taxon>Cystoisospora</taxon>
    </lineage>
</organism>
<evidence type="ECO:0000259" key="6">
    <source>
        <dbReference type="PROSITE" id="PS50222"/>
    </source>
</evidence>
<dbReference type="OrthoDB" id="26525at2759"/>
<dbReference type="PROSITE" id="PS50222">
    <property type="entry name" value="EF_HAND_2"/>
    <property type="match status" value="2"/>
</dbReference>
<keyword evidence="5" id="KW-0007">Acetylation</keyword>
<dbReference type="PANTHER" id="PTHR23048">
    <property type="entry name" value="MYOSIN LIGHT CHAIN 1, 3"/>
    <property type="match status" value="1"/>
</dbReference>